<dbReference type="PANTHER" id="PTHR22902:SF9">
    <property type="entry name" value="PLECKSTRIN HOMOLOGY DOMAIN-CONTAINING FAMILY J MEMBER 1"/>
    <property type="match status" value="1"/>
</dbReference>
<reference evidence="4" key="2">
    <citation type="submission" date="2021-01" db="UniProtKB">
        <authorList>
            <consortium name="EnsemblMetazoa"/>
        </authorList>
    </citation>
    <scope>IDENTIFICATION</scope>
</reference>
<organism evidence="4 5">
    <name type="scientific">Strongylocentrotus purpuratus</name>
    <name type="common">Purple sea urchin</name>
    <dbReference type="NCBI Taxonomy" id="7668"/>
    <lineage>
        <taxon>Eukaryota</taxon>
        <taxon>Metazoa</taxon>
        <taxon>Echinodermata</taxon>
        <taxon>Eleutherozoa</taxon>
        <taxon>Echinozoa</taxon>
        <taxon>Echinoidea</taxon>
        <taxon>Euechinoidea</taxon>
        <taxon>Echinacea</taxon>
        <taxon>Camarodonta</taxon>
        <taxon>Echinidea</taxon>
        <taxon>Strongylocentrotidae</taxon>
        <taxon>Strongylocentrotus</taxon>
    </lineage>
</organism>
<dbReference type="PROSITE" id="PS50003">
    <property type="entry name" value="PH_DOMAIN"/>
    <property type="match status" value="1"/>
</dbReference>
<name>A0A7M7TGM3_STRPU</name>
<dbReference type="SUPFAM" id="SSF50729">
    <property type="entry name" value="PH domain-like"/>
    <property type="match status" value="1"/>
</dbReference>
<evidence type="ECO:0000256" key="2">
    <source>
        <dbReference type="SAM" id="MobiDB-lite"/>
    </source>
</evidence>
<evidence type="ECO:0000313" key="4">
    <source>
        <dbReference type="EnsemblMetazoa" id="XP_785108"/>
    </source>
</evidence>
<dbReference type="KEGG" id="spu:579926"/>
<dbReference type="InterPro" id="IPR045188">
    <property type="entry name" value="Boi1/Boi2-like"/>
</dbReference>
<dbReference type="GeneID" id="579926"/>
<dbReference type="SMART" id="SM00233">
    <property type="entry name" value="PH"/>
    <property type="match status" value="1"/>
</dbReference>
<dbReference type="FunCoup" id="A0A7M7TGM3">
    <property type="interactions" value="850"/>
</dbReference>
<dbReference type="InterPro" id="IPR001849">
    <property type="entry name" value="PH_domain"/>
</dbReference>
<sequence length="192" mass="22868">MRYSDQELLTLACTLPDVEGRLWYRQQRRRRESYRERLFRLKSNFLFYFRIHETSRTIDPLGALLLERCTIRQEPMDNGRYVFSLEYQQERDHKHYFAVSSLEEYKRWIDAIKTSSYERLKSTFLILQRELVRVKDVQKHKDASPKPARRAPPRPSHPPAFKQQPAKKPKETTESPQVKTEADVGGVLVDIT</sequence>
<protein>
    <recommendedName>
        <fullName evidence="1">Pleckstrin homology domain-containing family J member 1</fullName>
    </recommendedName>
</protein>
<dbReference type="GO" id="GO:0001881">
    <property type="term" value="P:receptor recycling"/>
    <property type="evidence" value="ECO:0000318"/>
    <property type="project" value="GO_Central"/>
</dbReference>
<dbReference type="Pfam" id="PF00169">
    <property type="entry name" value="PH"/>
    <property type="match status" value="1"/>
</dbReference>
<dbReference type="EnsemblMetazoa" id="XM_780015">
    <property type="protein sequence ID" value="XP_785108"/>
    <property type="gene ID" value="LOC579926"/>
</dbReference>
<dbReference type="GO" id="GO:0042147">
    <property type="term" value="P:retrograde transport, endosome to Golgi"/>
    <property type="evidence" value="ECO:0000318"/>
    <property type="project" value="GO_Central"/>
</dbReference>
<dbReference type="GO" id="GO:0005802">
    <property type="term" value="C:trans-Golgi network"/>
    <property type="evidence" value="ECO:0000318"/>
    <property type="project" value="GO_Central"/>
</dbReference>
<dbReference type="AlphaFoldDB" id="A0A7M7TGM3"/>
<dbReference type="Gene3D" id="2.30.29.30">
    <property type="entry name" value="Pleckstrin-homology domain (PH domain)/Phosphotyrosine-binding domain (PTB)"/>
    <property type="match status" value="1"/>
</dbReference>
<proteinExistence type="predicted"/>
<keyword evidence="5" id="KW-1185">Reference proteome</keyword>
<dbReference type="OrthoDB" id="10055808at2759"/>
<dbReference type="PANTHER" id="PTHR22902">
    <property type="entry name" value="SESQUIPEDALIAN"/>
    <property type="match status" value="1"/>
</dbReference>
<evidence type="ECO:0000256" key="1">
    <source>
        <dbReference type="ARBA" id="ARBA00041004"/>
    </source>
</evidence>
<evidence type="ECO:0000259" key="3">
    <source>
        <dbReference type="PROSITE" id="PS50003"/>
    </source>
</evidence>
<dbReference type="RefSeq" id="XP_785108.1">
    <property type="nucleotide sequence ID" value="XM_780015.5"/>
</dbReference>
<dbReference type="InParanoid" id="A0A7M7TGM3"/>
<dbReference type="OMA" id="NDKEPLG"/>
<accession>A0A7M7TGM3</accession>
<evidence type="ECO:0000313" key="5">
    <source>
        <dbReference type="Proteomes" id="UP000007110"/>
    </source>
</evidence>
<dbReference type="InterPro" id="IPR011993">
    <property type="entry name" value="PH-like_dom_sf"/>
</dbReference>
<dbReference type="FunFam" id="2.30.29.30:FF:000300">
    <property type="entry name" value="pleckstrin homology domain-containing family J member 1"/>
    <property type="match status" value="1"/>
</dbReference>
<dbReference type="GO" id="GO:0055037">
    <property type="term" value="C:recycling endosome"/>
    <property type="evidence" value="ECO:0000318"/>
    <property type="project" value="GO_Central"/>
</dbReference>
<dbReference type="Proteomes" id="UP000007110">
    <property type="component" value="Unassembled WGS sequence"/>
</dbReference>
<dbReference type="GO" id="GO:0005829">
    <property type="term" value="C:cytosol"/>
    <property type="evidence" value="ECO:0007669"/>
    <property type="project" value="GOC"/>
</dbReference>
<dbReference type="GO" id="GO:0005769">
    <property type="term" value="C:early endosome"/>
    <property type="evidence" value="ECO:0000318"/>
    <property type="project" value="GO_Central"/>
</dbReference>
<feature type="region of interest" description="Disordered" evidence="2">
    <location>
        <begin position="137"/>
        <end position="192"/>
    </location>
</feature>
<reference evidence="5" key="1">
    <citation type="submission" date="2015-02" db="EMBL/GenBank/DDBJ databases">
        <title>Genome sequencing for Strongylocentrotus purpuratus.</title>
        <authorList>
            <person name="Murali S."/>
            <person name="Liu Y."/>
            <person name="Vee V."/>
            <person name="English A."/>
            <person name="Wang M."/>
            <person name="Skinner E."/>
            <person name="Han Y."/>
            <person name="Muzny D.M."/>
            <person name="Worley K.C."/>
            <person name="Gibbs R.A."/>
        </authorList>
    </citation>
    <scope>NUCLEOTIDE SEQUENCE</scope>
</reference>
<feature type="domain" description="PH" evidence="3">
    <location>
        <begin position="15"/>
        <end position="117"/>
    </location>
</feature>
<dbReference type="GO" id="GO:0007032">
    <property type="term" value="P:endosome organization"/>
    <property type="evidence" value="ECO:0000318"/>
    <property type="project" value="GO_Central"/>
</dbReference>